<name>A0A3M7R668_BRAPC</name>
<proteinExistence type="predicted"/>
<sequence>MLSINLSRISFLSRVRILHKLGLNHSVLLVLIFQIDQHKLQLLRQEFGSEDLISPQNGVKYLHNADSSVQSGFNVLQMPHVKGQISLVREPITIVSQPDGPKSWPMYKSQKLVETSSHAFSHLIPLKPLSQLQT</sequence>
<comment type="caution">
    <text evidence="1">The sequence shown here is derived from an EMBL/GenBank/DDBJ whole genome shotgun (WGS) entry which is preliminary data.</text>
</comment>
<organism evidence="1 2">
    <name type="scientific">Brachionus plicatilis</name>
    <name type="common">Marine rotifer</name>
    <name type="synonym">Brachionus muelleri</name>
    <dbReference type="NCBI Taxonomy" id="10195"/>
    <lineage>
        <taxon>Eukaryota</taxon>
        <taxon>Metazoa</taxon>
        <taxon>Spiralia</taxon>
        <taxon>Gnathifera</taxon>
        <taxon>Rotifera</taxon>
        <taxon>Eurotatoria</taxon>
        <taxon>Monogononta</taxon>
        <taxon>Pseudotrocha</taxon>
        <taxon>Ploima</taxon>
        <taxon>Brachionidae</taxon>
        <taxon>Brachionus</taxon>
    </lineage>
</organism>
<accession>A0A3M7R668</accession>
<evidence type="ECO:0000313" key="1">
    <source>
        <dbReference type="EMBL" id="RNA18735.1"/>
    </source>
</evidence>
<dbReference type="EMBL" id="REGN01004179">
    <property type="protein sequence ID" value="RNA18735.1"/>
    <property type="molecule type" value="Genomic_DNA"/>
</dbReference>
<gene>
    <name evidence="1" type="ORF">BpHYR1_022896</name>
</gene>
<reference evidence="1 2" key="1">
    <citation type="journal article" date="2018" name="Sci. Rep.">
        <title>Genomic signatures of local adaptation to the degree of environmental predictability in rotifers.</title>
        <authorList>
            <person name="Franch-Gras L."/>
            <person name="Hahn C."/>
            <person name="Garcia-Roger E.M."/>
            <person name="Carmona M.J."/>
            <person name="Serra M."/>
            <person name="Gomez A."/>
        </authorList>
    </citation>
    <scope>NUCLEOTIDE SEQUENCE [LARGE SCALE GENOMIC DNA]</scope>
    <source>
        <strain evidence="1">HYR1</strain>
    </source>
</reference>
<evidence type="ECO:0000313" key="2">
    <source>
        <dbReference type="Proteomes" id="UP000276133"/>
    </source>
</evidence>
<dbReference type="AlphaFoldDB" id="A0A3M7R668"/>
<protein>
    <submittedName>
        <fullName evidence="1">Uncharacterized protein</fullName>
    </submittedName>
</protein>
<dbReference type="Proteomes" id="UP000276133">
    <property type="component" value="Unassembled WGS sequence"/>
</dbReference>
<keyword evidence="2" id="KW-1185">Reference proteome</keyword>